<name>A0A2P2PHH8_RHIMU</name>
<proteinExistence type="predicted"/>
<evidence type="ECO:0000313" key="1">
    <source>
        <dbReference type="EMBL" id="MBX54101.1"/>
    </source>
</evidence>
<protein>
    <submittedName>
        <fullName evidence="1">Uncharacterized protein</fullName>
    </submittedName>
</protein>
<organism evidence="1">
    <name type="scientific">Rhizophora mucronata</name>
    <name type="common">Asiatic mangrove</name>
    <dbReference type="NCBI Taxonomy" id="61149"/>
    <lineage>
        <taxon>Eukaryota</taxon>
        <taxon>Viridiplantae</taxon>
        <taxon>Streptophyta</taxon>
        <taxon>Embryophyta</taxon>
        <taxon>Tracheophyta</taxon>
        <taxon>Spermatophyta</taxon>
        <taxon>Magnoliopsida</taxon>
        <taxon>eudicotyledons</taxon>
        <taxon>Gunneridae</taxon>
        <taxon>Pentapetalae</taxon>
        <taxon>rosids</taxon>
        <taxon>fabids</taxon>
        <taxon>Malpighiales</taxon>
        <taxon>Rhizophoraceae</taxon>
        <taxon>Rhizophora</taxon>
    </lineage>
</organism>
<dbReference type="AlphaFoldDB" id="A0A2P2PHH8"/>
<accession>A0A2P2PHH8</accession>
<reference evidence="1" key="1">
    <citation type="submission" date="2018-02" db="EMBL/GenBank/DDBJ databases">
        <title>Rhizophora mucronata_Transcriptome.</title>
        <authorList>
            <person name="Meera S.P."/>
            <person name="Sreeshan A."/>
            <person name="Augustine A."/>
        </authorList>
    </citation>
    <scope>NUCLEOTIDE SEQUENCE</scope>
    <source>
        <tissue evidence="1">Leaf</tissue>
    </source>
</reference>
<sequence>MAIFLLALDSHGKVIHNQRPNTLHIHRPGFARRPDHMLQVDIACNKI</sequence>
<dbReference type="EMBL" id="GGEC01073617">
    <property type="protein sequence ID" value="MBX54101.1"/>
    <property type="molecule type" value="Transcribed_RNA"/>
</dbReference>